<reference evidence="5" key="1">
    <citation type="submission" date="2018-11" db="EMBL/GenBank/DDBJ databases">
        <title>Shewanella sp. M2.</title>
        <authorList>
            <person name="Hwang Y.J."/>
            <person name="Hwang C.Y."/>
        </authorList>
    </citation>
    <scope>NUCLEOTIDE SEQUENCE [LARGE SCALE GENOMIC DNA]</scope>
    <source>
        <strain evidence="5">LMG 19866</strain>
    </source>
</reference>
<dbReference type="PANTHER" id="PTHR43877">
    <property type="entry name" value="AMINOALKYLPHOSPHONATE N-ACETYLTRANSFERASE-RELATED-RELATED"/>
    <property type="match status" value="1"/>
</dbReference>
<dbReference type="PROSITE" id="PS51186">
    <property type="entry name" value="GNAT"/>
    <property type="match status" value="1"/>
</dbReference>
<dbReference type="PANTHER" id="PTHR43877:SF5">
    <property type="entry name" value="BLL8307 PROTEIN"/>
    <property type="match status" value="1"/>
</dbReference>
<sequence length="156" mass="17296">MDIMVDNLQGYGVIELLQAHLVDMYATSPPESVHTLDIEALKHPTITFLCAKQAGVVLGCVALKELTATHGEIKSMRTASAARNQGVACALLSHLFDMAQSRGYRQLSLETGSMVFFDPARRLYLRHGFNYCGPFSDYQPDPNSLFMTRLIESINL</sequence>
<evidence type="ECO:0000313" key="5">
    <source>
        <dbReference type="Proteomes" id="UP000278035"/>
    </source>
</evidence>
<keyword evidence="1 4" id="KW-0808">Transferase</keyword>
<evidence type="ECO:0000256" key="2">
    <source>
        <dbReference type="ARBA" id="ARBA00023315"/>
    </source>
</evidence>
<organism evidence="4 5">
    <name type="scientific">Shewanella livingstonensis</name>
    <dbReference type="NCBI Taxonomy" id="150120"/>
    <lineage>
        <taxon>Bacteria</taxon>
        <taxon>Pseudomonadati</taxon>
        <taxon>Pseudomonadota</taxon>
        <taxon>Gammaproteobacteria</taxon>
        <taxon>Alteromonadales</taxon>
        <taxon>Shewanellaceae</taxon>
        <taxon>Shewanella</taxon>
    </lineage>
</organism>
<proteinExistence type="predicted"/>
<dbReference type="AlphaFoldDB" id="A0A3G8LU77"/>
<protein>
    <submittedName>
        <fullName evidence="4">GNAT family N-acetyltransferase</fullName>
    </submittedName>
</protein>
<name>A0A3G8LU77_9GAMM</name>
<dbReference type="GO" id="GO:0016747">
    <property type="term" value="F:acyltransferase activity, transferring groups other than amino-acyl groups"/>
    <property type="evidence" value="ECO:0007669"/>
    <property type="project" value="InterPro"/>
</dbReference>
<dbReference type="Proteomes" id="UP000278035">
    <property type="component" value="Chromosome"/>
</dbReference>
<dbReference type="Pfam" id="PF00583">
    <property type="entry name" value="Acetyltransf_1"/>
    <property type="match status" value="1"/>
</dbReference>
<evidence type="ECO:0000256" key="1">
    <source>
        <dbReference type="ARBA" id="ARBA00022679"/>
    </source>
</evidence>
<dbReference type="InterPro" id="IPR000182">
    <property type="entry name" value="GNAT_dom"/>
</dbReference>
<keyword evidence="2" id="KW-0012">Acyltransferase</keyword>
<keyword evidence="5" id="KW-1185">Reference proteome</keyword>
<dbReference type="Gene3D" id="3.40.630.30">
    <property type="match status" value="1"/>
</dbReference>
<evidence type="ECO:0000259" key="3">
    <source>
        <dbReference type="PROSITE" id="PS51186"/>
    </source>
</evidence>
<dbReference type="RefSeq" id="WP_124730507.1">
    <property type="nucleotide sequence ID" value="NZ_CBCSKC010000072.1"/>
</dbReference>
<dbReference type="CDD" id="cd04301">
    <property type="entry name" value="NAT_SF"/>
    <property type="match status" value="1"/>
</dbReference>
<dbReference type="OrthoDB" id="9803233at2"/>
<dbReference type="KEGG" id="slj:EGC82_09320"/>
<dbReference type="InterPro" id="IPR016181">
    <property type="entry name" value="Acyl_CoA_acyltransferase"/>
</dbReference>
<accession>A0A3G8LU77</accession>
<gene>
    <name evidence="4" type="ORF">EGC82_09320</name>
</gene>
<evidence type="ECO:0000313" key="4">
    <source>
        <dbReference type="EMBL" id="AZG72944.1"/>
    </source>
</evidence>
<dbReference type="SUPFAM" id="SSF55729">
    <property type="entry name" value="Acyl-CoA N-acyltransferases (Nat)"/>
    <property type="match status" value="1"/>
</dbReference>
<dbReference type="EMBL" id="CP034015">
    <property type="protein sequence ID" value="AZG72944.1"/>
    <property type="molecule type" value="Genomic_DNA"/>
</dbReference>
<dbReference type="InterPro" id="IPR050832">
    <property type="entry name" value="Bact_Acetyltransf"/>
</dbReference>
<feature type="domain" description="N-acetyltransferase" evidence="3">
    <location>
        <begin position="3"/>
        <end position="152"/>
    </location>
</feature>